<dbReference type="PANTHER" id="PTHR12375">
    <property type="entry name" value="RNA-BINDING PROTEIN LUC7-RELATED"/>
    <property type="match status" value="1"/>
</dbReference>
<feature type="region of interest" description="Disordered" evidence="2">
    <location>
        <begin position="230"/>
        <end position="341"/>
    </location>
</feature>
<accession>A0AAW1UXQ0</accession>
<dbReference type="GO" id="GO:0005685">
    <property type="term" value="C:U1 snRNP"/>
    <property type="evidence" value="ECO:0007669"/>
    <property type="project" value="InterPro"/>
</dbReference>
<evidence type="ECO:0000313" key="3">
    <source>
        <dbReference type="EMBL" id="KAK9888192.1"/>
    </source>
</evidence>
<dbReference type="AlphaFoldDB" id="A0AAW1UXQ0"/>
<organism evidence="3 4">
    <name type="scientific">Henosepilachna vigintioctopunctata</name>
    <dbReference type="NCBI Taxonomy" id="420089"/>
    <lineage>
        <taxon>Eukaryota</taxon>
        <taxon>Metazoa</taxon>
        <taxon>Ecdysozoa</taxon>
        <taxon>Arthropoda</taxon>
        <taxon>Hexapoda</taxon>
        <taxon>Insecta</taxon>
        <taxon>Pterygota</taxon>
        <taxon>Neoptera</taxon>
        <taxon>Endopterygota</taxon>
        <taxon>Coleoptera</taxon>
        <taxon>Polyphaga</taxon>
        <taxon>Cucujiformia</taxon>
        <taxon>Coccinelloidea</taxon>
        <taxon>Coccinellidae</taxon>
        <taxon>Epilachninae</taxon>
        <taxon>Epilachnini</taxon>
        <taxon>Henosepilachna</taxon>
    </lineage>
</organism>
<protein>
    <recommendedName>
        <fullName evidence="5">RNA-binding protein Luc7-like 2</fullName>
    </recommendedName>
</protein>
<feature type="compositionally biased region" description="Basic and acidic residues" evidence="2">
    <location>
        <begin position="285"/>
        <end position="307"/>
    </location>
</feature>
<sequence length="341" mass="39983">MSAHDQMRAMLDQLMGTGRNGENNKYQVKYNDPKVCKSFLLSCCPHEILSSTRMDLGECPKIHDLALRADFENAQRSKDHFYDLDAMEHLQAFISDCDRRTESAKQRLAETQEELSAEVAVKANSVHELAEQIGQKLAKAEQLGQEGFVEESMKLMEEVEELRKKKLDAEQEYRNSMPASSYQQQKLRVCEVCSAYLGIHDNDRRLADHFGGKLHLGFIKIREKLAELEKTSEKRREEKRKAGRGDRDRDDRDDRGGYRDRHREHYVGGRELDRRSKRHRSRSKDRKDRDRGEKSKDKEERSRDNRSRAYKSRSRSRDRDRRSHSRHSGSSDIKKKRDRDA</sequence>
<evidence type="ECO:0008006" key="5">
    <source>
        <dbReference type="Google" id="ProtNLM"/>
    </source>
</evidence>
<comment type="similarity">
    <text evidence="1">Belongs to the Luc7 family.</text>
</comment>
<feature type="compositionally biased region" description="Basic and acidic residues" evidence="2">
    <location>
        <begin position="230"/>
        <end position="274"/>
    </location>
</feature>
<dbReference type="GO" id="GO:0006376">
    <property type="term" value="P:mRNA splice site recognition"/>
    <property type="evidence" value="ECO:0007669"/>
    <property type="project" value="InterPro"/>
</dbReference>
<keyword evidence="4" id="KW-1185">Reference proteome</keyword>
<proteinExistence type="inferred from homology"/>
<comment type="caution">
    <text evidence="3">The sequence shown here is derived from an EMBL/GenBank/DDBJ whole genome shotgun (WGS) entry which is preliminary data.</text>
</comment>
<name>A0AAW1UXQ0_9CUCU</name>
<evidence type="ECO:0000313" key="4">
    <source>
        <dbReference type="Proteomes" id="UP001431783"/>
    </source>
</evidence>
<feature type="compositionally biased region" description="Basic and acidic residues" evidence="2">
    <location>
        <begin position="332"/>
        <end position="341"/>
    </location>
</feature>
<dbReference type="Proteomes" id="UP001431783">
    <property type="component" value="Unassembled WGS sequence"/>
</dbReference>
<evidence type="ECO:0000256" key="1">
    <source>
        <dbReference type="ARBA" id="ARBA00005655"/>
    </source>
</evidence>
<dbReference type="GO" id="GO:0003729">
    <property type="term" value="F:mRNA binding"/>
    <property type="evidence" value="ECO:0007669"/>
    <property type="project" value="InterPro"/>
</dbReference>
<gene>
    <name evidence="3" type="ORF">WA026_000461</name>
</gene>
<dbReference type="EMBL" id="JARQZJ010000121">
    <property type="protein sequence ID" value="KAK9888192.1"/>
    <property type="molecule type" value="Genomic_DNA"/>
</dbReference>
<feature type="compositionally biased region" description="Basic residues" evidence="2">
    <location>
        <begin position="275"/>
        <end position="284"/>
    </location>
</feature>
<evidence type="ECO:0000256" key="2">
    <source>
        <dbReference type="SAM" id="MobiDB-lite"/>
    </source>
</evidence>
<reference evidence="3 4" key="1">
    <citation type="submission" date="2023-03" db="EMBL/GenBank/DDBJ databases">
        <title>Genome insight into feeding habits of ladybird beetles.</title>
        <authorList>
            <person name="Li H.-S."/>
            <person name="Huang Y.-H."/>
            <person name="Pang H."/>
        </authorList>
    </citation>
    <scope>NUCLEOTIDE SEQUENCE [LARGE SCALE GENOMIC DNA]</scope>
    <source>
        <strain evidence="3">SYSU_2023b</strain>
        <tissue evidence="3">Whole body</tissue>
    </source>
</reference>
<dbReference type="Pfam" id="PF03194">
    <property type="entry name" value="LUC7"/>
    <property type="match status" value="1"/>
</dbReference>
<dbReference type="InterPro" id="IPR004882">
    <property type="entry name" value="Luc7-rel"/>
</dbReference>